<dbReference type="RefSeq" id="WP_058641101.1">
    <property type="nucleotide sequence ID" value="NZ_LDSL01000039.1"/>
</dbReference>
<dbReference type="NCBIfam" id="TIGR00369">
    <property type="entry name" value="unchar_dom_1"/>
    <property type="match status" value="1"/>
</dbReference>
<dbReference type="Gene3D" id="3.10.129.10">
    <property type="entry name" value="Hotdog Thioesterase"/>
    <property type="match status" value="1"/>
</dbReference>
<dbReference type="GO" id="GO:0016289">
    <property type="term" value="F:acyl-CoA hydrolase activity"/>
    <property type="evidence" value="ECO:0007669"/>
    <property type="project" value="UniProtKB-ARBA"/>
</dbReference>
<protein>
    <submittedName>
        <fullName evidence="3">Thioesterase</fullName>
    </submittedName>
</protein>
<dbReference type="Pfam" id="PF03061">
    <property type="entry name" value="4HBT"/>
    <property type="match status" value="1"/>
</dbReference>
<dbReference type="OrthoDB" id="8851832at2"/>
<accession>A0A147H420</accession>
<reference evidence="3 4" key="1">
    <citation type="journal article" date="2016" name="Front. Microbiol.">
        <title>Genomic Resource of Rice Seed Associated Bacteria.</title>
        <authorList>
            <person name="Midha S."/>
            <person name="Bansal K."/>
            <person name="Sharma S."/>
            <person name="Kumar N."/>
            <person name="Patil P.P."/>
            <person name="Chaudhry V."/>
            <person name="Patil P.B."/>
        </authorList>
    </citation>
    <scope>NUCLEOTIDE SEQUENCE [LARGE SCALE GENOMIC DNA]</scope>
    <source>
        <strain evidence="3 4">NS331</strain>
    </source>
</reference>
<feature type="domain" description="Thioesterase" evidence="2">
    <location>
        <begin position="55"/>
        <end position="126"/>
    </location>
</feature>
<dbReference type="InterPro" id="IPR029069">
    <property type="entry name" value="HotDog_dom_sf"/>
</dbReference>
<evidence type="ECO:0000313" key="4">
    <source>
        <dbReference type="Proteomes" id="UP000072741"/>
    </source>
</evidence>
<dbReference type="InterPro" id="IPR006683">
    <property type="entry name" value="Thioestr_dom"/>
</dbReference>
<dbReference type="Proteomes" id="UP000072741">
    <property type="component" value="Unassembled WGS sequence"/>
</dbReference>
<sequence>MSSTRLNTAQLQGVVDRSPFNRWLGMKVVAVDERSVTLRITWRKELISSPERQSTHGGVIAALVDCSADYAIAAALGHAVPTIDLHIDYHRAATPGDLVAEAAITHLGSTMGAASARVTDAEGRLIASGRGLYMVAAKPAKASEGAD</sequence>
<dbReference type="PATRIC" id="fig|433924.3.peg.3073"/>
<gene>
    <name evidence="3" type="ORF">NS331_06020</name>
</gene>
<proteinExistence type="predicted"/>
<keyword evidence="1" id="KW-0378">Hydrolase</keyword>
<comment type="caution">
    <text evidence="3">The sequence shown here is derived from an EMBL/GenBank/DDBJ whole genome shotgun (WGS) entry which is preliminary data.</text>
</comment>
<evidence type="ECO:0000259" key="2">
    <source>
        <dbReference type="Pfam" id="PF03061"/>
    </source>
</evidence>
<dbReference type="PANTHER" id="PTHR43240">
    <property type="entry name" value="1,4-DIHYDROXY-2-NAPHTHOYL-COA THIOESTERASE 1"/>
    <property type="match status" value="1"/>
</dbReference>
<dbReference type="CDD" id="cd03443">
    <property type="entry name" value="PaaI_thioesterase"/>
    <property type="match status" value="1"/>
</dbReference>
<dbReference type="EMBL" id="LDSL01000039">
    <property type="protein sequence ID" value="KTT24684.1"/>
    <property type="molecule type" value="Genomic_DNA"/>
</dbReference>
<evidence type="ECO:0000256" key="1">
    <source>
        <dbReference type="ARBA" id="ARBA00022801"/>
    </source>
</evidence>
<dbReference type="InterPro" id="IPR003736">
    <property type="entry name" value="PAAI_dom"/>
</dbReference>
<organism evidence="3 4">
    <name type="scientific">Pseudacidovorax intermedius</name>
    <dbReference type="NCBI Taxonomy" id="433924"/>
    <lineage>
        <taxon>Bacteria</taxon>
        <taxon>Pseudomonadati</taxon>
        <taxon>Pseudomonadota</taxon>
        <taxon>Betaproteobacteria</taxon>
        <taxon>Burkholderiales</taxon>
        <taxon>Comamonadaceae</taxon>
        <taxon>Pseudacidovorax</taxon>
    </lineage>
</organism>
<dbReference type="AlphaFoldDB" id="A0A147H420"/>
<name>A0A147H420_9BURK</name>
<evidence type="ECO:0000313" key="3">
    <source>
        <dbReference type="EMBL" id="KTT24684.1"/>
    </source>
</evidence>
<dbReference type="SUPFAM" id="SSF54637">
    <property type="entry name" value="Thioesterase/thiol ester dehydrase-isomerase"/>
    <property type="match status" value="1"/>
</dbReference>
<keyword evidence="4" id="KW-1185">Reference proteome</keyword>